<evidence type="ECO:0000256" key="11">
    <source>
        <dbReference type="ARBA" id="ARBA00048802"/>
    </source>
</evidence>
<dbReference type="InterPro" id="IPR001269">
    <property type="entry name" value="DUS_fam"/>
</dbReference>
<evidence type="ECO:0000256" key="9">
    <source>
        <dbReference type="ARBA" id="ARBA00023002"/>
    </source>
</evidence>
<dbReference type="CDD" id="cd02801">
    <property type="entry name" value="DUS_like_FMN"/>
    <property type="match status" value="1"/>
</dbReference>
<dbReference type="RefSeq" id="WP_147664207.1">
    <property type="nucleotide sequence ID" value="NZ_CP042905.2"/>
</dbReference>
<dbReference type="InterPro" id="IPR024036">
    <property type="entry name" value="tRNA-dHydroUridine_Synthase_C"/>
</dbReference>
<keyword evidence="5" id="KW-0288">FMN</keyword>
<evidence type="ECO:0000256" key="6">
    <source>
        <dbReference type="ARBA" id="ARBA00022694"/>
    </source>
</evidence>
<sequence>MKLGSIELPTDLLLAPLMDVTTPSFRQLICDLGGVGLVVTPMVFVQQIALAPKTVLPHLEHIENQSPASVQIVASGRNEEHIKKAIDFLSSFQFDILDINGGCPATHTMKSGGGGALLRDYLREGSISRFQKIIEAAIKYSSRPVSVKTRLGYEKEEEILEICKMIEKSGAEFLTIHGRTVKQKYQSEINFEFIKQVKNTVEIPVVGNGDVVDYESYKNMKDRTGCDAVMIGRAVMADPLVFNKIWQQQKSSKNDFNLPPFTERHSIEKIRQYLLKNHQFIESSSQFWNTERFKLAEMRRLAIWFIKGIRGYKKVRERLSKFNDIHELKSYIFSKSFEEDFVL</sequence>
<keyword evidence="6" id="KW-0819">tRNA processing</keyword>
<dbReference type="GO" id="GO:0000049">
    <property type="term" value="F:tRNA binding"/>
    <property type="evidence" value="ECO:0007669"/>
    <property type="project" value="UniProtKB-KW"/>
</dbReference>
<comment type="cofactor">
    <cofactor evidence="1">
        <name>FMN</name>
        <dbReference type="ChEBI" id="CHEBI:58210"/>
    </cofactor>
</comment>
<dbReference type="GO" id="GO:0050660">
    <property type="term" value="F:flavin adenine dinucleotide binding"/>
    <property type="evidence" value="ECO:0007669"/>
    <property type="project" value="InterPro"/>
</dbReference>
<evidence type="ECO:0000313" key="14">
    <source>
        <dbReference type="Proteomes" id="UP000321408"/>
    </source>
</evidence>
<organism evidence="13 14">
    <name type="scientific">Promethearchaeum syntrophicum</name>
    <dbReference type="NCBI Taxonomy" id="2594042"/>
    <lineage>
        <taxon>Archaea</taxon>
        <taxon>Promethearchaeati</taxon>
        <taxon>Promethearchaeota</taxon>
        <taxon>Promethearchaeia</taxon>
        <taxon>Promethearchaeales</taxon>
        <taxon>Promethearchaeaceae</taxon>
        <taxon>Promethearchaeum</taxon>
    </lineage>
</organism>
<dbReference type="InterPro" id="IPR013785">
    <property type="entry name" value="Aldolase_TIM"/>
</dbReference>
<evidence type="ECO:0000256" key="4">
    <source>
        <dbReference type="ARBA" id="ARBA00022630"/>
    </source>
</evidence>
<protein>
    <submittedName>
        <fullName evidence="13">tRNA dihydrouridine synthase</fullName>
    </submittedName>
</protein>
<accession>A0A5B9DDZ7</accession>
<keyword evidence="7" id="KW-0521">NADP</keyword>
<dbReference type="Gene3D" id="1.10.1200.80">
    <property type="entry name" value="Putative flavin oxidoreducatase, domain 2"/>
    <property type="match status" value="1"/>
</dbReference>
<comment type="catalytic activity">
    <reaction evidence="10">
        <text>a 5,6-dihydrouridine in tRNA + NADP(+) = a uridine in tRNA + NADPH + H(+)</text>
        <dbReference type="Rhea" id="RHEA:23624"/>
        <dbReference type="Rhea" id="RHEA-COMP:13339"/>
        <dbReference type="Rhea" id="RHEA-COMP:13887"/>
        <dbReference type="ChEBI" id="CHEBI:15378"/>
        <dbReference type="ChEBI" id="CHEBI:57783"/>
        <dbReference type="ChEBI" id="CHEBI:58349"/>
        <dbReference type="ChEBI" id="CHEBI:65315"/>
        <dbReference type="ChEBI" id="CHEBI:74443"/>
    </reaction>
</comment>
<dbReference type="PANTHER" id="PTHR45846">
    <property type="entry name" value="TRNA-DIHYDROURIDINE(47) SYNTHASE [NAD(P)(+)]-LIKE"/>
    <property type="match status" value="1"/>
</dbReference>
<dbReference type="Pfam" id="PF01207">
    <property type="entry name" value="Dus"/>
    <property type="match status" value="1"/>
</dbReference>
<dbReference type="Gene3D" id="3.20.20.70">
    <property type="entry name" value="Aldolase class I"/>
    <property type="match status" value="1"/>
</dbReference>
<proteinExistence type="predicted"/>
<evidence type="ECO:0000256" key="3">
    <source>
        <dbReference type="ARBA" id="ARBA00022555"/>
    </source>
</evidence>
<feature type="domain" description="DUS-like FMN-binding" evidence="12">
    <location>
        <begin position="13"/>
        <end position="328"/>
    </location>
</feature>
<evidence type="ECO:0000256" key="5">
    <source>
        <dbReference type="ARBA" id="ARBA00022643"/>
    </source>
</evidence>
<evidence type="ECO:0000313" key="13">
    <source>
        <dbReference type="EMBL" id="QEE17312.1"/>
    </source>
</evidence>
<dbReference type="AlphaFoldDB" id="A0A5B9DDZ7"/>
<dbReference type="SUPFAM" id="SSF51395">
    <property type="entry name" value="FMN-linked oxidoreductases"/>
    <property type="match status" value="1"/>
</dbReference>
<keyword evidence="3" id="KW-0820">tRNA-binding</keyword>
<keyword evidence="14" id="KW-1185">Reference proteome</keyword>
<dbReference type="GeneID" id="41331114"/>
<name>A0A5B9DDZ7_9ARCH</name>
<comment type="catalytic activity">
    <reaction evidence="11">
        <text>a 5,6-dihydrouridine in tRNA + NAD(+) = a uridine in tRNA + NADH + H(+)</text>
        <dbReference type="Rhea" id="RHEA:54452"/>
        <dbReference type="Rhea" id="RHEA-COMP:13339"/>
        <dbReference type="Rhea" id="RHEA-COMP:13887"/>
        <dbReference type="ChEBI" id="CHEBI:15378"/>
        <dbReference type="ChEBI" id="CHEBI:57540"/>
        <dbReference type="ChEBI" id="CHEBI:57945"/>
        <dbReference type="ChEBI" id="CHEBI:65315"/>
        <dbReference type="ChEBI" id="CHEBI:74443"/>
    </reaction>
</comment>
<evidence type="ECO:0000256" key="10">
    <source>
        <dbReference type="ARBA" id="ARBA00048205"/>
    </source>
</evidence>
<dbReference type="InterPro" id="IPR018517">
    <property type="entry name" value="tRNA_hU_synthase_CS"/>
</dbReference>
<comment type="function">
    <text evidence="2">Catalyzes the synthesis of 5,6-dihydrouridine (D), a modified base found in the D-loop of most tRNAs, via the reduction of the C5-C6 double bond in target uridines.</text>
</comment>
<keyword evidence="9" id="KW-0560">Oxidoreductase</keyword>
<dbReference type="InterPro" id="IPR035587">
    <property type="entry name" value="DUS-like_FMN-bd"/>
</dbReference>
<reference evidence="13 14" key="2">
    <citation type="journal article" date="2024" name="Int. J. Syst. Evol. Microbiol.">
        <title>Promethearchaeum syntrophicum gen. nov., sp. nov., an anaerobic, obligately syntrophic archaeon, the first isolate of the lineage 'Asgard' archaea, and proposal of the new archaeal phylum Promethearchaeota phyl. nov. and kingdom Promethearchaeati regn. nov.</title>
        <authorList>
            <person name="Imachi H."/>
            <person name="Nobu M.K."/>
            <person name="Kato S."/>
            <person name="Takaki Y."/>
            <person name="Miyazaki M."/>
            <person name="Miyata M."/>
            <person name="Ogawara M."/>
            <person name="Saito Y."/>
            <person name="Sakai S."/>
            <person name="Tahara Y.O."/>
            <person name="Takano Y."/>
            <person name="Tasumi E."/>
            <person name="Uematsu K."/>
            <person name="Yoshimura T."/>
            <person name="Itoh T."/>
            <person name="Ohkuma M."/>
            <person name="Takai K."/>
        </authorList>
    </citation>
    <scope>NUCLEOTIDE SEQUENCE [LARGE SCALE GENOMIC DNA]</scope>
    <source>
        <strain evidence="13 14">MK-D1</strain>
    </source>
</reference>
<dbReference type="GO" id="GO:0017150">
    <property type="term" value="F:tRNA dihydrouridine synthase activity"/>
    <property type="evidence" value="ECO:0007669"/>
    <property type="project" value="InterPro"/>
</dbReference>
<gene>
    <name evidence="13" type="ORF">DSAG12_03145</name>
</gene>
<dbReference type="OrthoDB" id="131706at2157"/>
<dbReference type="PANTHER" id="PTHR45846:SF1">
    <property type="entry name" value="TRNA-DIHYDROURIDINE(47) SYNTHASE [NAD(P)(+)]-LIKE"/>
    <property type="match status" value="1"/>
</dbReference>
<keyword evidence="8" id="KW-0694">RNA-binding</keyword>
<evidence type="ECO:0000256" key="7">
    <source>
        <dbReference type="ARBA" id="ARBA00022857"/>
    </source>
</evidence>
<evidence type="ECO:0000256" key="1">
    <source>
        <dbReference type="ARBA" id="ARBA00001917"/>
    </source>
</evidence>
<evidence type="ECO:0000259" key="12">
    <source>
        <dbReference type="Pfam" id="PF01207"/>
    </source>
</evidence>
<reference evidence="13 14" key="1">
    <citation type="journal article" date="2020" name="Nature">
        <title>Isolation of an archaeon at the prokaryote-eukaryote interface.</title>
        <authorList>
            <person name="Imachi H."/>
            <person name="Nobu M.K."/>
            <person name="Nakahara N."/>
            <person name="Morono Y."/>
            <person name="Ogawara M."/>
            <person name="Takaki Y."/>
            <person name="Takano Y."/>
            <person name="Uematsu K."/>
            <person name="Ikuta T."/>
            <person name="Ito M."/>
            <person name="Matsui Y."/>
            <person name="Miyazaki M."/>
            <person name="Murata K."/>
            <person name="Saito Y."/>
            <person name="Sakai S."/>
            <person name="Song C."/>
            <person name="Tasumi E."/>
            <person name="Yamanaka Y."/>
            <person name="Yamaguchi T."/>
            <person name="Kamagata Y."/>
            <person name="Tamaki H."/>
            <person name="Takai K."/>
        </authorList>
    </citation>
    <scope>NUCLEOTIDE SEQUENCE [LARGE SCALE GENOMIC DNA]</scope>
    <source>
        <strain evidence="13 14">MK-D1</strain>
    </source>
</reference>
<dbReference type="EMBL" id="CP042905">
    <property type="protein sequence ID" value="QEE17312.1"/>
    <property type="molecule type" value="Genomic_DNA"/>
</dbReference>
<dbReference type="KEGG" id="psyt:DSAG12_03145"/>
<dbReference type="PROSITE" id="PS01136">
    <property type="entry name" value="UPF0034"/>
    <property type="match status" value="1"/>
</dbReference>
<dbReference type="PIRSF" id="PIRSF006621">
    <property type="entry name" value="Dus"/>
    <property type="match status" value="1"/>
</dbReference>
<keyword evidence="4" id="KW-0285">Flavoprotein</keyword>
<evidence type="ECO:0000256" key="2">
    <source>
        <dbReference type="ARBA" id="ARBA00002790"/>
    </source>
</evidence>
<dbReference type="Proteomes" id="UP000321408">
    <property type="component" value="Chromosome"/>
</dbReference>
<evidence type="ECO:0000256" key="8">
    <source>
        <dbReference type="ARBA" id="ARBA00022884"/>
    </source>
</evidence>